<organism evidence="1 2">
    <name type="scientific">Chlamydia pneumoniae</name>
    <name type="common">Chlamydophila pneumoniae</name>
    <dbReference type="NCBI Taxonomy" id="83558"/>
    <lineage>
        <taxon>Bacteria</taxon>
        <taxon>Pseudomonadati</taxon>
        <taxon>Chlamydiota</taxon>
        <taxon>Chlamydiia</taxon>
        <taxon>Chlamydiales</taxon>
        <taxon>Chlamydiaceae</taxon>
        <taxon>Chlamydia/Chlamydophila group</taxon>
        <taxon>Chlamydia</taxon>
    </lineage>
</organism>
<reference evidence="1" key="1">
    <citation type="submission" date="2002-05" db="EMBL/GenBank/DDBJ databases">
        <title>The genome sequence of Chlamydia pneumoniae TW183 and comparison with other Chlamydia strains based on whole genome sequence analysis.</title>
        <authorList>
            <person name="Geng M.M."/>
            <person name="Schuhmacher A."/>
            <person name="Muehldorfer I."/>
            <person name="Bensch K.W."/>
            <person name="Schaefer K.P."/>
            <person name="Schneider S."/>
            <person name="Pohl T."/>
            <person name="Essig A."/>
            <person name="Marre R."/>
            <person name="Melchers K."/>
        </authorList>
    </citation>
    <scope>NUCLEOTIDE SEQUENCE [LARGE SCALE GENOMIC DNA]</scope>
    <source>
        <strain evidence="1">TW-183</strain>
    </source>
</reference>
<dbReference type="Proteomes" id="UP000000424">
    <property type="component" value="Chromosome"/>
</dbReference>
<evidence type="ECO:0000313" key="1">
    <source>
        <dbReference type="EMBL" id="AAP98309.1"/>
    </source>
</evidence>
<proteinExistence type="predicted"/>
<evidence type="ECO:0000313" key="2">
    <source>
        <dbReference type="Proteomes" id="UP000000424"/>
    </source>
</evidence>
<protein>
    <submittedName>
        <fullName evidence="1">Uncharacterized protein</fullName>
    </submittedName>
</protein>
<dbReference type="EMBL" id="AE009440">
    <property type="protein sequence ID" value="AAP98309.1"/>
    <property type="molecule type" value="Genomic_DNA"/>
</dbReference>
<accession>A0ABN3YPX1</accession>
<sequence length="73" mass="8697">MPHRVFSPLGSKGWRLWFYGERFYPSHGIQRLLRSTILLEILMGGEDMCISWAWVTEDIRFTFEGPYIIFRGQ</sequence>
<name>A0ABN3YPX1_CHLPN</name>
<gene>
    <name evidence="1" type="ordered locus">CpB0378</name>
</gene>
<keyword evidence="2" id="KW-1185">Reference proteome</keyword>